<dbReference type="Proteomes" id="UP001324634">
    <property type="component" value="Chromosome"/>
</dbReference>
<evidence type="ECO:0000313" key="2">
    <source>
        <dbReference type="Proteomes" id="UP001324634"/>
    </source>
</evidence>
<dbReference type="RefSeq" id="WP_321390442.1">
    <property type="nucleotide sequence ID" value="NZ_CP139487.1"/>
</dbReference>
<gene>
    <name evidence="1" type="ORF">SOO65_12695</name>
</gene>
<protein>
    <submittedName>
        <fullName evidence="1">Uncharacterized protein</fullName>
    </submittedName>
</protein>
<dbReference type="EMBL" id="CP139487">
    <property type="protein sequence ID" value="WPU63547.1"/>
    <property type="molecule type" value="Genomic_DNA"/>
</dbReference>
<proteinExistence type="predicted"/>
<dbReference type="KEGG" id="psti:SOO65_12695"/>
<accession>A0AAX4HJZ2</accession>
<name>A0AAX4HJZ2_9BACT</name>
<keyword evidence="2" id="KW-1185">Reference proteome</keyword>
<sequence length="161" mass="18504">MSHSSFVEFLASRNKDFINLFNSESAIGLVDTLRGGEKKKNDKKHCVVVSFDPPLNSPPIVFNWGTNDVWYLKDAAINDDFFNEMDEHVEKSETPYVIILERQGLAHKRKIQRFIKNYRDQKFRNRPKGEMPKFILAEYKAPMSGVKLTELVGGPHDTSLS</sequence>
<organism evidence="1 2">
    <name type="scientific">Peredibacter starrii</name>
    <dbReference type="NCBI Taxonomy" id="28202"/>
    <lineage>
        <taxon>Bacteria</taxon>
        <taxon>Pseudomonadati</taxon>
        <taxon>Bdellovibrionota</taxon>
        <taxon>Bacteriovoracia</taxon>
        <taxon>Bacteriovoracales</taxon>
        <taxon>Bacteriovoracaceae</taxon>
        <taxon>Peredibacter</taxon>
    </lineage>
</organism>
<dbReference type="AlphaFoldDB" id="A0AAX4HJZ2"/>
<evidence type="ECO:0000313" key="1">
    <source>
        <dbReference type="EMBL" id="WPU63547.1"/>
    </source>
</evidence>
<reference evidence="1 2" key="1">
    <citation type="submission" date="2023-11" db="EMBL/GenBank/DDBJ databases">
        <title>Peredibacter starrii A3.12.</title>
        <authorList>
            <person name="Mitchell R.J."/>
        </authorList>
    </citation>
    <scope>NUCLEOTIDE SEQUENCE [LARGE SCALE GENOMIC DNA]</scope>
    <source>
        <strain evidence="1 2">A3.12</strain>
    </source>
</reference>